<gene>
    <name evidence="3" type="ORF">XYLVIOL_LOCUS6354</name>
</gene>
<feature type="region of interest" description="Disordered" evidence="1">
    <location>
        <begin position="185"/>
        <end position="208"/>
    </location>
</feature>
<reference evidence="3 4" key="1">
    <citation type="submission" date="2024-08" db="EMBL/GenBank/DDBJ databases">
        <authorList>
            <person name="Will J Nash"/>
            <person name="Angela Man"/>
            <person name="Seanna McTaggart"/>
            <person name="Kendall Baker"/>
            <person name="Tom Barker"/>
            <person name="Leah Catchpole"/>
            <person name="Alex Durrant"/>
            <person name="Karim Gharbi"/>
            <person name="Naomi Irish"/>
            <person name="Gemy Kaithakottil"/>
            <person name="Debby Ku"/>
            <person name="Aaliyah Providence"/>
            <person name="Felix Shaw"/>
            <person name="David Swarbreck"/>
            <person name="Chris Watkins"/>
            <person name="Ann M. McCartney"/>
            <person name="Giulio Formenti"/>
            <person name="Alice Mouton"/>
            <person name="Noel Vella"/>
            <person name="Bjorn M von Reumont"/>
            <person name="Adriana Vella"/>
            <person name="Wilfried Haerty"/>
        </authorList>
    </citation>
    <scope>NUCLEOTIDE SEQUENCE [LARGE SCALE GENOMIC DNA]</scope>
</reference>
<evidence type="ECO:0000256" key="2">
    <source>
        <dbReference type="SAM" id="SignalP"/>
    </source>
</evidence>
<feature type="compositionally biased region" description="Polar residues" evidence="1">
    <location>
        <begin position="148"/>
        <end position="160"/>
    </location>
</feature>
<protein>
    <submittedName>
        <fullName evidence="3">Uncharacterized protein</fullName>
    </submittedName>
</protein>
<organism evidence="3 4">
    <name type="scientific">Xylocopa violacea</name>
    <name type="common">Violet carpenter bee</name>
    <name type="synonym">Apis violacea</name>
    <dbReference type="NCBI Taxonomy" id="135666"/>
    <lineage>
        <taxon>Eukaryota</taxon>
        <taxon>Metazoa</taxon>
        <taxon>Ecdysozoa</taxon>
        <taxon>Arthropoda</taxon>
        <taxon>Hexapoda</taxon>
        <taxon>Insecta</taxon>
        <taxon>Pterygota</taxon>
        <taxon>Neoptera</taxon>
        <taxon>Endopterygota</taxon>
        <taxon>Hymenoptera</taxon>
        <taxon>Apocrita</taxon>
        <taxon>Aculeata</taxon>
        <taxon>Apoidea</taxon>
        <taxon>Anthophila</taxon>
        <taxon>Apidae</taxon>
        <taxon>Xylocopa</taxon>
        <taxon>Xylocopa</taxon>
    </lineage>
</organism>
<proteinExistence type="predicted"/>
<keyword evidence="2" id="KW-0732">Signal</keyword>
<evidence type="ECO:0000313" key="3">
    <source>
        <dbReference type="EMBL" id="CAL7943895.1"/>
    </source>
</evidence>
<feature type="compositionally biased region" description="Polar residues" evidence="1">
    <location>
        <begin position="185"/>
        <end position="207"/>
    </location>
</feature>
<dbReference type="EMBL" id="CAXAJV020001293">
    <property type="protein sequence ID" value="CAL7943895.1"/>
    <property type="molecule type" value="Genomic_DNA"/>
</dbReference>
<evidence type="ECO:0000256" key="1">
    <source>
        <dbReference type="SAM" id="MobiDB-lite"/>
    </source>
</evidence>
<comment type="caution">
    <text evidence="3">The sequence shown here is derived from an EMBL/GenBank/DDBJ whole genome shotgun (WGS) entry which is preliminary data.</text>
</comment>
<accession>A0ABP1NS77</accession>
<feature type="compositionally biased region" description="Low complexity" evidence="1">
    <location>
        <begin position="58"/>
        <end position="68"/>
    </location>
</feature>
<dbReference type="Proteomes" id="UP001642520">
    <property type="component" value="Unassembled WGS sequence"/>
</dbReference>
<feature type="region of interest" description="Disordered" evidence="1">
    <location>
        <begin position="138"/>
        <end position="172"/>
    </location>
</feature>
<sequence length="329" mass="38020">MILRILLVALISTTVAQQRNTQRPTRAPQAQIKYHDPNGLKVNWKFFSPQNQYRTRPHQSPQTPQPQQAEVTQHADLTQEQPQSQLLQVEAEELARRSYTQPPSQPESQQNLNQIQYKSFSQPQPTESQPYPNQLQYKRYPAEPQPDPNQVQYSRYSGTPTDDFKPQVTYSGPSSILYQTSVEQAQKYGQQPTSPSAPSYEQSSDGYGQQGRIVYKEEQEQQLQEPQVEHIPVPVEKLPVPPPRQLVFNKNMPREIQQLLQYQAQIPYDVIANSITYKPKTLFVPKQLPSSEAAGPYQYRAKTYYLNQGQYEDDSEITKPVEEIQNHRH</sequence>
<name>A0ABP1NS77_XYLVO</name>
<feature type="region of interest" description="Disordered" evidence="1">
    <location>
        <begin position="52"/>
        <end position="78"/>
    </location>
</feature>
<keyword evidence="4" id="KW-1185">Reference proteome</keyword>
<evidence type="ECO:0000313" key="4">
    <source>
        <dbReference type="Proteomes" id="UP001642520"/>
    </source>
</evidence>
<feature type="compositionally biased region" description="Polar residues" evidence="1">
    <location>
        <begin position="69"/>
        <end position="78"/>
    </location>
</feature>
<feature type="signal peptide" evidence="2">
    <location>
        <begin position="1"/>
        <end position="16"/>
    </location>
</feature>
<feature type="chain" id="PRO_5045588408" evidence="2">
    <location>
        <begin position="17"/>
        <end position="329"/>
    </location>
</feature>